<dbReference type="HOGENOM" id="CLU_011128_0_0_1"/>
<dbReference type="PANTHER" id="PTHR20938">
    <property type="entry name" value="INTEGRATOR COMPLEX SUBUNIT 4"/>
    <property type="match status" value="1"/>
</dbReference>
<dbReference type="FunFam" id="1.25.10.10:FF:001397">
    <property type="entry name" value="INTegrator complex Subunit homolog"/>
    <property type="match status" value="1"/>
</dbReference>
<feature type="domain" description="Integrator complex subunit 4/Protein SIEL C-terminal Ig-like" evidence="4">
    <location>
        <begin position="983"/>
        <end position="1106"/>
    </location>
</feature>
<feature type="region of interest" description="Disordered" evidence="3">
    <location>
        <begin position="486"/>
        <end position="516"/>
    </location>
</feature>
<evidence type="ECO:0000259" key="4">
    <source>
        <dbReference type="Pfam" id="PF25458"/>
    </source>
</evidence>
<dbReference type="Gene3D" id="1.25.10.10">
    <property type="entry name" value="Leucine-rich Repeat Variant"/>
    <property type="match status" value="2"/>
</dbReference>
<evidence type="ECO:0000256" key="1">
    <source>
        <dbReference type="ARBA" id="ARBA00004123"/>
    </source>
</evidence>
<evidence type="ECO:0000256" key="2">
    <source>
        <dbReference type="ARBA" id="ARBA00023242"/>
    </source>
</evidence>
<dbReference type="OrthoDB" id="18190at2759"/>
<dbReference type="eggNOG" id="KOG2259">
    <property type="taxonomic scope" value="Eukaryota"/>
</dbReference>
<name>E3M902_CAERE</name>
<dbReference type="InParanoid" id="E3M902"/>
<gene>
    <name evidence="5" type="ORF">CRE_13963</name>
</gene>
<protein>
    <recommendedName>
        <fullName evidence="4">Integrator complex subunit 4/Protein SIEL C-terminal Ig-like domain-containing protein</fullName>
    </recommendedName>
</protein>
<feature type="compositionally biased region" description="Basic and acidic residues" evidence="3">
    <location>
        <begin position="24"/>
        <end position="33"/>
    </location>
</feature>
<evidence type="ECO:0000313" key="6">
    <source>
        <dbReference type="Proteomes" id="UP000008281"/>
    </source>
</evidence>
<dbReference type="GO" id="GO:0032039">
    <property type="term" value="C:integrator complex"/>
    <property type="evidence" value="ECO:0007669"/>
    <property type="project" value="TreeGrafter"/>
</dbReference>
<dbReference type="FunCoup" id="E3M902">
    <property type="interactions" value="2944"/>
</dbReference>
<comment type="subcellular location">
    <subcellularLocation>
        <location evidence="1">Nucleus</location>
    </subcellularLocation>
</comment>
<evidence type="ECO:0000313" key="5">
    <source>
        <dbReference type="EMBL" id="EFO95715.1"/>
    </source>
</evidence>
<sequence>MLTRAPRKREGDDGDGKPNLAQPPEKKSKLPERRFRKRRLQEVLNELCYRVQSNDRQLTNNLIRELDTEHVRVISGRDFERSCMKMLKAALTAKKTKKSVFKFQIDSVSTKMFACLVSMFSRGSLERRKNFIKSLHEICEGLAKATKEAAKINAIIVTSRQDTPARTGAPSTSTKTPEAPKPSEDGSESDSSVDELPLKKPENPFRVEKIAPSRSGLEEEMEEISMIDAFYQKPNLDCGVLGLYTMALREGIVETVDIPEKVRLIARRSLAHSSISTTPNRIAALELHVAMAISYTTAFPTSDDVDFQHFQARECEDTLNRLSGDRDFRVRKAVSEGLLELTSVAKLSKYTYPTAKMFIRDADSDIRITAIRLLIYYAKLYGMESWEDESMTKKTTISDDAFSAICDAMNDIEIAVRVEAAQKLGDFETVSEDLIYQTLDKKMMRSGANKQVVKVEQSLFALSKKAHTQKDRRWKFAKKAPKQAETRGGWSRGKELNAACPGEEEKKKEENEEKEAESIIPHGACGAFVSALEDEFMDVRKAAVYSLGRLACNRPGFAVSALEYLADMFNDEIAGVRLDAINALTPLIAHGQLNAEQLNVILKCLDDAMPDSRQAMRELLKRAQFTDVNCVEMCVKALLACMKRFPKDKEQVYGCVAEIGRNHAVQVQSIMRSLLDIHLIFHTREPSIEDQDYVGKLIMVLNAASCQPSLVHFMPEFVHRHYRFLRNAFPNIVRAIRVIDEEKQIGRVKKMDAVTNEKAEEVVLNTYQRLCDVASTAHLSDRHIQRDDIFRDSTAISLYNASVSGAARLIFCLGEVSSTVDSVTDTVLRGGELTNVKQLISQSIEDMQSIEHQFSGVSNQILSYLIYCRVYLSFLDMLVWMMQVMAPQSDVIKSGQEICKAARLAIEDHPVISTTLTSFISASESLFFPPVQIPLNQNSNSLEDNKRKIITPISLVNLLNQSMPILPPKFPEVSAIHLKYAKITAPNRDTAVEETLKFYAHLPHGMLLEFELYNMKQIELEAIRVKTTHPDGRCDVMKPRFDEFREESGHFCVSTQLKISCSGPWAEAAEIEVVIGILNGNAFVPLFASPSCFSPAHIRVRIHPHSR</sequence>
<dbReference type="PANTHER" id="PTHR20938:SF0">
    <property type="entry name" value="INTEGRATOR COMPLEX SUBUNIT 4"/>
    <property type="match status" value="1"/>
</dbReference>
<feature type="region of interest" description="Disordered" evidence="3">
    <location>
        <begin position="1"/>
        <end position="34"/>
    </location>
</feature>
<feature type="compositionally biased region" description="Polar residues" evidence="3">
    <location>
        <begin position="160"/>
        <end position="176"/>
    </location>
</feature>
<dbReference type="GO" id="GO:0016180">
    <property type="term" value="P:snRNA processing"/>
    <property type="evidence" value="ECO:0007669"/>
    <property type="project" value="TreeGrafter"/>
</dbReference>
<dbReference type="Pfam" id="PF25458">
    <property type="entry name" value="INTS4_C"/>
    <property type="match status" value="1"/>
</dbReference>
<reference evidence="5" key="1">
    <citation type="submission" date="2007-07" db="EMBL/GenBank/DDBJ databases">
        <title>PCAP assembly of the Caenorhabditis remanei genome.</title>
        <authorList>
            <consortium name="The Caenorhabditis remanei Sequencing Consortium"/>
            <person name="Wilson R.K."/>
        </authorList>
    </citation>
    <scope>NUCLEOTIDE SEQUENCE [LARGE SCALE GENOMIC DNA]</scope>
    <source>
        <strain evidence="5">PB4641</strain>
    </source>
</reference>
<dbReference type="SUPFAM" id="SSF48371">
    <property type="entry name" value="ARM repeat"/>
    <property type="match status" value="1"/>
</dbReference>
<proteinExistence type="predicted"/>
<keyword evidence="2" id="KW-0539">Nucleus</keyword>
<feature type="region of interest" description="Disordered" evidence="3">
    <location>
        <begin position="160"/>
        <end position="199"/>
    </location>
</feature>
<evidence type="ECO:0000256" key="3">
    <source>
        <dbReference type="SAM" id="MobiDB-lite"/>
    </source>
</evidence>
<dbReference type="InterPro" id="IPR011989">
    <property type="entry name" value="ARM-like"/>
</dbReference>
<dbReference type="STRING" id="31234.E3M902"/>
<dbReference type="AlphaFoldDB" id="E3M902"/>
<keyword evidence="6" id="KW-1185">Reference proteome</keyword>
<accession>E3M902</accession>
<dbReference type="InterPro" id="IPR016024">
    <property type="entry name" value="ARM-type_fold"/>
</dbReference>
<organism evidence="6">
    <name type="scientific">Caenorhabditis remanei</name>
    <name type="common">Caenorhabditis vulgaris</name>
    <dbReference type="NCBI Taxonomy" id="31234"/>
    <lineage>
        <taxon>Eukaryota</taxon>
        <taxon>Metazoa</taxon>
        <taxon>Ecdysozoa</taxon>
        <taxon>Nematoda</taxon>
        <taxon>Chromadorea</taxon>
        <taxon>Rhabditida</taxon>
        <taxon>Rhabditina</taxon>
        <taxon>Rhabditomorpha</taxon>
        <taxon>Rhabditoidea</taxon>
        <taxon>Rhabditidae</taxon>
        <taxon>Peloderinae</taxon>
        <taxon>Caenorhabditis</taxon>
    </lineage>
</organism>
<dbReference type="Proteomes" id="UP000008281">
    <property type="component" value="Unassembled WGS sequence"/>
</dbReference>
<dbReference type="EMBL" id="DS268429">
    <property type="protein sequence ID" value="EFO95715.1"/>
    <property type="molecule type" value="Genomic_DNA"/>
</dbReference>
<dbReference type="OMA" id="VCHAIND"/>
<dbReference type="InterPro" id="IPR057412">
    <property type="entry name" value="INTS4_C"/>
</dbReference>